<evidence type="ECO:0000256" key="3">
    <source>
        <dbReference type="ARBA" id="ARBA00012068"/>
    </source>
</evidence>
<dbReference type="UniPathway" id="UPA00122">
    <property type="reaction ID" value="UER00961"/>
</dbReference>
<dbReference type="SUPFAM" id="SSF48179">
    <property type="entry name" value="6-phosphogluconate dehydrogenase C-terminal domain-like"/>
    <property type="match status" value="1"/>
</dbReference>
<dbReference type="Gene3D" id="1.10.3660.10">
    <property type="entry name" value="6-phosphogluconate dehydrogenase C-terminal like domain"/>
    <property type="match status" value="1"/>
</dbReference>
<evidence type="ECO:0000256" key="9">
    <source>
        <dbReference type="ARBA" id="ARBA00023141"/>
    </source>
</evidence>
<keyword evidence="9" id="KW-0057">Aromatic amino acid biosynthesis</keyword>
<sequence length="366" mass="38727">MGFIFERAALVGVGMVGGSLGRAMLGRGLVKDVVGIDPASADKALELGAVTETAATLKEGVAHADLVVLAAPVMAVLELLPQLASLLKGGAVVTDVSSTKAMVMDKAAEVLPGSVTFVGGHPMAGSEKDGVEALDENLFENAVYVLTYGAGDSQGDRVATLVEKLGAVPVKMDAGQHDRVVASVSHLPHMAASALAETVAANDEDRERIMTLAASGFRDTTRVAMGSPQMWRDICLTNQEHITDLMDTYIKELTEVRDLVASGDGTGLLEHFERARDFRRQVPGRGKGILPTVYNLFVYVPDKTGVIGEVAGLLGDAGINIAEIELLRVREEEGGPLRLGFITEDSLRLAEGVLKKHGYRTELQEG</sequence>
<proteinExistence type="inferred from homology"/>
<name>C0GG09_DETAL</name>
<dbReference type="GO" id="GO:0070403">
    <property type="term" value="F:NAD+ binding"/>
    <property type="evidence" value="ECO:0007669"/>
    <property type="project" value="InterPro"/>
</dbReference>
<dbReference type="Pfam" id="PF01842">
    <property type="entry name" value="ACT"/>
    <property type="match status" value="1"/>
</dbReference>
<dbReference type="SUPFAM" id="SSF55021">
    <property type="entry name" value="ACT-like"/>
    <property type="match status" value="1"/>
</dbReference>
<dbReference type="InterPro" id="IPR036291">
    <property type="entry name" value="NAD(P)-bd_dom_sf"/>
</dbReference>
<dbReference type="Gene3D" id="3.40.50.720">
    <property type="entry name" value="NAD(P)-binding Rossmann-like Domain"/>
    <property type="match status" value="1"/>
</dbReference>
<evidence type="ECO:0000256" key="10">
    <source>
        <dbReference type="ARBA" id="ARBA00049260"/>
    </source>
</evidence>
<keyword evidence="6" id="KW-0028">Amino-acid biosynthesis</keyword>
<dbReference type="EMBL" id="ACJM01000006">
    <property type="protein sequence ID" value="EEG77698.1"/>
    <property type="molecule type" value="Genomic_DNA"/>
</dbReference>
<dbReference type="SUPFAM" id="SSF51735">
    <property type="entry name" value="NAD(P)-binding Rossmann-fold domains"/>
    <property type="match status" value="1"/>
</dbReference>
<dbReference type="PROSITE" id="PS51671">
    <property type="entry name" value="ACT"/>
    <property type="match status" value="1"/>
</dbReference>
<protein>
    <recommendedName>
        <fullName evidence="4">Prephenate dehydrogenase</fullName>
        <ecNumber evidence="3">1.3.1.12</ecNumber>
    </recommendedName>
</protein>
<evidence type="ECO:0000256" key="1">
    <source>
        <dbReference type="ARBA" id="ARBA00005067"/>
    </source>
</evidence>
<dbReference type="Pfam" id="PF02153">
    <property type="entry name" value="PDH_N"/>
    <property type="match status" value="1"/>
</dbReference>
<dbReference type="InterPro" id="IPR046825">
    <property type="entry name" value="PDH_C"/>
</dbReference>
<reference evidence="13 14" key="1">
    <citation type="submission" date="2009-02" db="EMBL/GenBank/DDBJ databases">
        <title>Sequencing of the draft genome and assembly of Dethiobacter alkaliphilus AHT 1.</title>
        <authorList>
            <consortium name="US DOE Joint Genome Institute (JGI-PGF)"/>
            <person name="Lucas S."/>
            <person name="Copeland A."/>
            <person name="Lapidus A."/>
            <person name="Glavina del Rio T."/>
            <person name="Dalin E."/>
            <person name="Tice H."/>
            <person name="Bruce D."/>
            <person name="Goodwin L."/>
            <person name="Pitluck S."/>
            <person name="Larimer F."/>
            <person name="Land M.L."/>
            <person name="Hauser L."/>
            <person name="Muyzer G."/>
        </authorList>
    </citation>
    <scope>NUCLEOTIDE SEQUENCE [LARGE SCALE GENOMIC DNA]</scope>
    <source>
        <strain evidence="13 14">AHT 1</strain>
    </source>
</reference>
<evidence type="ECO:0000256" key="8">
    <source>
        <dbReference type="ARBA" id="ARBA00023027"/>
    </source>
</evidence>
<dbReference type="InterPro" id="IPR002912">
    <property type="entry name" value="ACT_dom"/>
</dbReference>
<dbReference type="PROSITE" id="PS51176">
    <property type="entry name" value="PDH_ADH"/>
    <property type="match status" value="1"/>
</dbReference>
<keyword evidence="14" id="KW-1185">Reference proteome</keyword>
<dbReference type="InterPro" id="IPR050812">
    <property type="entry name" value="Preph/Arog_dehydrog"/>
</dbReference>
<gene>
    <name evidence="13" type="ORF">DealDRAFT_1418</name>
</gene>
<comment type="catalytic activity">
    <reaction evidence="10">
        <text>prephenate + NAD(+) = 3-(4-hydroxyphenyl)pyruvate + CO2 + NADH</text>
        <dbReference type="Rhea" id="RHEA:13869"/>
        <dbReference type="ChEBI" id="CHEBI:16526"/>
        <dbReference type="ChEBI" id="CHEBI:29934"/>
        <dbReference type="ChEBI" id="CHEBI:36242"/>
        <dbReference type="ChEBI" id="CHEBI:57540"/>
        <dbReference type="ChEBI" id="CHEBI:57945"/>
        <dbReference type="EC" id="1.3.1.12"/>
    </reaction>
</comment>
<comment type="caution">
    <text evidence="13">The sequence shown here is derived from an EMBL/GenBank/DDBJ whole genome shotgun (WGS) entry which is preliminary data.</text>
</comment>
<dbReference type="Pfam" id="PF20463">
    <property type="entry name" value="PDH_C"/>
    <property type="match status" value="1"/>
</dbReference>
<dbReference type="InterPro" id="IPR003099">
    <property type="entry name" value="Prephen_DH"/>
</dbReference>
<dbReference type="FunFam" id="1.10.3660.10:FF:000003">
    <property type="entry name" value="Prephenate dehydrogenase"/>
    <property type="match status" value="1"/>
</dbReference>
<dbReference type="GO" id="GO:0004665">
    <property type="term" value="F:prephenate dehydrogenase (NADP+) activity"/>
    <property type="evidence" value="ECO:0007669"/>
    <property type="project" value="InterPro"/>
</dbReference>
<dbReference type="GO" id="GO:0008977">
    <property type="term" value="F:prephenate dehydrogenase (NAD+) activity"/>
    <property type="evidence" value="ECO:0007669"/>
    <property type="project" value="UniProtKB-EC"/>
</dbReference>
<keyword evidence="7" id="KW-0560">Oxidoreductase</keyword>
<feature type="domain" description="Prephenate/arogenate dehydrogenase" evidence="11">
    <location>
        <begin position="6"/>
        <end position="290"/>
    </location>
</feature>
<dbReference type="eggNOG" id="COG0287">
    <property type="taxonomic scope" value="Bacteria"/>
</dbReference>
<evidence type="ECO:0000259" key="11">
    <source>
        <dbReference type="PROSITE" id="PS51176"/>
    </source>
</evidence>
<dbReference type="InterPro" id="IPR008927">
    <property type="entry name" value="6-PGluconate_DH-like_C_sf"/>
</dbReference>
<evidence type="ECO:0000313" key="14">
    <source>
        <dbReference type="Proteomes" id="UP000006443"/>
    </source>
</evidence>
<dbReference type="FunFam" id="3.40.50.720:FF:000208">
    <property type="entry name" value="Prephenate dehydrogenase"/>
    <property type="match status" value="1"/>
</dbReference>
<dbReference type="AlphaFoldDB" id="C0GG09"/>
<dbReference type="EC" id="1.3.1.12" evidence="3"/>
<comment type="pathway">
    <text evidence="1">Amino-acid biosynthesis; L-tyrosine biosynthesis; (4-hydroxyphenyl)pyruvate from prephenate (NAD(+) route): step 1/1.</text>
</comment>
<dbReference type="PANTHER" id="PTHR21363">
    <property type="entry name" value="PREPHENATE DEHYDROGENASE"/>
    <property type="match status" value="1"/>
</dbReference>
<evidence type="ECO:0000256" key="6">
    <source>
        <dbReference type="ARBA" id="ARBA00022605"/>
    </source>
</evidence>
<organism evidence="13 14">
    <name type="scientific">Dethiobacter alkaliphilus AHT 1</name>
    <dbReference type="NCBI Taxonomy" id="555088"/>
    <lineage>
        <taxon>Bacteria</taxon>
        <taxon>Bacillati</taxon>
        <taxon>Bacillota</taxon>
        <taxon>Dethiobacteria</taxon>
        <taxon>Dethiobacterales</taxon>
        <taxon>Dethiobacteraceae</taxon>
        <taxon>Dethiobacter</taxon>
    </lineage>
</organism>
<accession>C0GG09</accession>
<dbReference type="STRING" id="555088.DealDRAFT_1418"/>
<dbReference type="Gene3D" id="3.30.70.260">
    <property type="match status" value="1"/>
</dbReference>
<keyword evidence="5" id="KW-0827">Tyrosine biosynthesis</keyword>
<dbReference type="InterPro" id="IPR045865">
    <property type="entry name" value="ACT-like_dom_sf"/>
</dbReference>
<dbReference type="GO" id="GO:0006571">
    <property type="term" value="P:tyrosine biosynthetic process"/>
    <property type="evidence" value="ECO:0007669"/>
    <property type="project" value="UniProtKB-UniPathway"/>
</dbReference>
<dbReference type="PANTHER" id="PTHR21363:SF0">
    <property type="entry name" value="PREPHENATE DEHYDROGENASE [NADP(+)]"/>
    <property type="match status" value="1"/>
</dbReference>
<evidence type="ECO:0000256" key="2">
    <source>
        <dbReference type="ARBA" id="ARBA00007964"/>
    </source>
</evidence>
<dbReference type="Proteomes" id="UP000006443">
    <property type="component" value="Unassembled WGS sequence"/>
</dbReference>
<feature type="domain" description="ACT" evidence="12">
    <location>
        <begin position="295"/>
        <end position="366"/>
    </location>
</feature>
<evidence type="ECO:0000259" key="12">
    <source>
        <dbReference type="PROSITE" id="PS51671"/>
    </source>
</evidence>
<keyword evidence="8" id="KW-0520">NAD</keyword>
<evidence type="ECO:0000256" key="7">
    <source>
        <dbReference type="ARBA" id="ARBA00023002"/>
    </source>
</evidence>
<dbReference type="OrthoDB" id="9802008at2"/>
<evidence type="ECO:0000313" key="13">
    <source>
        <dbReference type="EMBL" id="EEG77698.1"/>
    </source>
</evidence>
<dbReference type="InterPro" id="IPR046826">
    <property type="entry name" value="PDH_N"/>
</dbReference>
<comment type="similarity">
    <text evidence="2">Belongs to the prephenate/arogenate dehydrogenase family.</text>
</comment>
<evidence type="ECO:0000256" key="5">
    <source>
        <dbReference type="ARBA" id="ARBA00022498"/>
    </source>
</evidence>
<dbReference type="RefSeq" id="WP_008516150.1">
    <property type="nucleotide sequence ID" value="NZ_ACJM01000006.1"/>
</dbReference>
<evidence type="ECO:0000256" key="4">
    <source>
        <dbReference type="ARBA" id="ARBA00016891"/>
    </source>
</evidence>